<reference evidence="5" key="1">
    <citation type="journal article" date="2006" name="Proc. Natl. Acad. Sci. U.S.A.">
        <title>The complete genome of Rhodococcus sp. RHA1 provides insights into a catabolic powerhouse.</title>
        <authorList>
            <person name="McLeod M.P."/>
            <person name="Warren R.L."/>
            <person name="Hsiao W.W.L."/>
            <person name="Araki N."/>
            <person name="Myhre M."/>
            <person name="Fernandes C."/>
            <person name="Miyazawa D."/>
            <person name="Wong W."/>
            <person name="Lillquist A.L."/>
            <person name="Wang D."/>
            <person name="Dosanjh M."/>
            <person name="Hara H."/>
            <person name="Petrescu A."/>
            <person name="Morin R.D."/>
            <person name="Yang G."/>
            <person name="Stott J.M."/>
            <person name="Schein J.E."/>
            <person name="Shin H."/>
            <person name="Smailus D."/>
            <person name="Siddiqui A.S."/>
            <person name="Marra M.A."/>
            <person name="Jones S.J.M."/>
            <person name="Holt R."/>
            <person name="Brinkman F.S.L."/>
            <person name="Miyauchi K."/>
            <person name="Fukuda M."/>
            <person name="Davies J.E."/>
            <person name="Mohn W.W."/>
            <person name="Eltis L.D."/>
        </authorList>
    </citation>
    <scope>NUCLEOTIDE SEQUENCE [LARGE SCALE GENOMIC DNA]</scope>
    <source>
        <strain evidence="5">RHA1</strain>
    </source>
</reference>
<feature type="transmembrane region" description="Helical" evidence="2">
    <location>
        <begin position="111"/>
        <end position="131"/>
    </location>
</feature>
<dbReference type="Proteomes" id="UP000008710">
    <property type="component" value="Chromosome"/>
</dbReference>
<evidence type="ECO:0000256" key="2">
    <source>
        <dbReference type="SAM" id="Phobius"/>
    </source>
</evidence>
<feature type="transmembrane region" description="Helical" evidence="2">
    <location>
        <begin position="376"/>
        <end position="397"/>
    </location>
</feature>
<dbReference type="EMBL" id="CP000431">
    <property type="protein sequence ID" value="ABG92608.1"/>
    <property type="molecule type" value="Genomic_DNA"/>
</dbReference>
<name>Q0SIM8_RHOJR</name>
<feature type="transmembrane region" description="Helical" evidence="2">
    <location>
        <begin position="501"/>
        <end position="523"/>
    </location>
</feature>
<feature type="transmembrane region" description="Helical" evidence="2">
    <location>
        <begin position="455"/>
        <end position="480"/>
    </location>
</feature>
<dbReference type="HOGENOM" id="CLU_052316_0_0_11"/>
<dbReference type="KEGG" id="rha:RHA1_ro00773"/>
<gene>
    <name evidence="4" type="ordered locus">RHA1_ro00773</name>
</gene>
<feature type="transmembrane region" description="Helical" evidence="2">
    <location>
        <begin position="418"/>
        <end position="449"/>
    </location>
</feature>
<organism evidence="4 5">
    <name type="scientific">Rhodococcus jostii (strain RHA1)</name>
    <dbReference type="NCBI Taxonomy" id="101510"/>
    <lineage>
        <taxon>Bacteria</taxon>
        <taxon>Bacillati</taxon>
        <taxon>Actinomycetota</taxon>
        <taxon>Actinomycetes</taxon>
        <taxon>Mycobacteriales</taxon>
        <taxon>Nocardiaceae</taxon>
        <taxon>Rhodococcus</taxon>
    </lineage>
</organism>
<keyword evidence="2" id="KW-1133">Transmembrane helix</keyword>
<dbReference type="eggNOG" id="COG0471">
    <property type="taxonomic scope" value="Bacteria"/>
</dbReference>
<proteinExistence type="predicted"/>
<feature type="transmembrane region" description="Helical" evidence="2">
    <location>
        <begin position="198"/>
        <end position="222"/>
    </location>
</feature>
<evidence type="ECO:0000313" key="4">
    <source>
        <dbReference type="EMBL" id="ABG92608.1"/>
    </source>
</evidence>
<feature type="transmembrane region" description="Helical" evidence="2">
    <location>
        <begin position="159"/>
        <end position="186"/>
    </location>
</feature>
<feature type="compositionally biased region" description="Gly residues" evidence="1">
    <location>
        <begin position="294"/>
        <end position="308"/>
    </location>
</feature>
<accession>Q0SIM8</accession>
<sequence length="527" mass="54324">MGGRRRRQSPRAAAICTVECAGGSDSSRSVSRGSEPYSCLSVATGRRPGAVRPAPQRTESTPMTSIEILPLIALVAMFVIATFFPINIGILGFIGAFVVGYFLLGYDDKEILAEFPSSIVLTIIGVTYFFGMAKKNGTIDLLVNACIRGVRGRVTVIPWVFFFCASVLTALGTFSPAAVALISPAAMSFAARTRMSPLVMGIMTINGAHAGAFSPISVSGVLVRDIVESSGLTIAPWTLFFASYGINLLLSVLTVVGYGILARVRNDLEFTATGSSAGIEPDGGGSAAGTPIAGPGGTPAGGSSGTGGTQVLIRTPRTEAVTDHDVLPVTGVQKLTLVLIGAVLVLVLVLHMPISFVAIAAGAILAFTDLSKQSEAIAGISWSTVLLVAGMVTYISLMEEIGTIDHLAEMAITIGAPLLVAVVLCYVIGVTSAFASSTALLTAVIPLALPLLQTGALPVVGLVAALAISATVVDVSPFSTNGALVLANAQNIERPRFYRQLLLNAGIVVAIAPALCWLVLVVVPTLV</sequence>
<feature type="transmembrane region" description="Helical" evidence="2">
    <location>
        <begin position="337"/>
        <end position="364"/>
    </location>
</feature>
<evidence type="ECO:0000256" key="1">
    <source>
        <dbReference type="SAM" id="MobiDB-lite"/>
    </source>
</evidence>
<feature type="transmembrane region" description="Helical" evidence="2">
    <location>
        <begin position="62"/>
        <end position="80"/>
    </location>
</feature>
<feature type="region of interest" description="Disordered" evidence="1">
    <location>
        <begin position="279"/>
        <end position="309"/>
    </location>
</feature>
<dbReference type="AlphaFoldDB" id="Q0SIM8"/>
<feature type="domain" description="Dicarboxylate carrier MatC N-terminal" evidence="3">
    <location>
        <begin position="65"/>
        <end position="212"/>
    </location>
</feature>
<evidence type="ECO:0000313" key="5">
    <source>
        <dbReference type="Proteomes" id="UP000008710"/>
    </source>
</evidence>
<keyword evidence="2" id="KW-0812">Transmembrane</keyword>
<dbReference type="InterPro" id="IPR009827">
    <property type="entry name" value="MatC_N"/>
</dbReference>
<feature type="transmembrane region" description="Helical" evidence="2">
    <location>
        <begin position="234"/>
        <end position="261"/>
    </location>
</feature>
<evidence type="ECO:0000259" key="3">
    <source>
        <dbReference type="Pfam" id="PF07158"/>
    </source>
</evidence>
<dbReference type="Pfam" id="PF07158">
    <property type="entry name" value="MatC_N"/>
    <property type="match status" value="1"/>
</dbReference>
<keyword evidence="2" id="KW-0472">Membrane</keyword>
<protein>
    <submittedName>
        <fullName evidence="4">Possible dicarboxylate carrier protein</fullName>
    </submittedName>
</protein>
<feature type="transmembrane region" description="Helical" evidence="2">
    <location>
        <begin position="86"/>
        <end position="104"/>
    </location>
</feature>